<dbReference type="RefSeq" id="WP_307633855.1">
    <property type="nucleotide sequence ID" value="NZ_JAPHEH010000001.1"/>
</dbReference>
<keyword evidence="5 8" id="KW-0812">Transmembrane</keyword>
<feature type="transmembrane region" description="Helical" evidence="8">
    <location>
        <begin position="107"/>
        <end position="128"/>
    </location>
</feature>
<dbReference type="EMBL" id="JAPHEH010000001">
    <property type="protein sequence ID" value="MDG4476890.1"/>
    <property type="molecule type" value="Genomic_DNA"/>
</dbReference>
<feature type="transmembrane region" description="Helical" evidence="8">
    <location>
        <begin position="31"/>
        <end position="55"/>
    </location>
</feature>
<feature type="transmembrane region" description="Helical" evidence="8">
    <location>
        <begin position="140"/>
        <end position="156"/>
    </location>
</feature>
<feature type="transmembrane region" description="Helical" evidence="8">
    <location>
        <begin position="212"/>
        <end position="230"/>
    </location>
</feature>
<comment type="similarity">
    <text evidence="2 8">Belongs to the 4-toluene sulfonate uptake permease (TSUP) (TC 2.A.102) family.</text>
</comment>
<evidence type="ECO:0000256" key="2">
    <source>
        <dbReference type="ARBA" id="ARBA00009142"/>
    </source>
</evidence>
<sequence>MSYLIICLAALVVSTLTLFSGFGLGTLLMPVFALFFPVEVAVAATAMVHLANNLFKATLFGRQADPGIVARFALPAALAAIVGALLLNRLSGMEPIMHYTLGSRLFTITWLKSSIGILILGFSLAELWPGLKRLSFPPPLIPLGGIISGFFGGLSGHQGALRTAFLLRAGLSKESLIGTMILSAIVVDLSRMLVYGTTFFVRDFTLMQREGLLGLVAAGTLAAFVGTFSASRFLKKMTLHSVQTLVGVLLLLLALALGTGLL</sequence>
<proteinExistence type="inferred from homology"/>
<dbReference type="AlphaFoldDB" id="A0A9X4MJ41"/>
<evidence type="ECO:0000313" key="10">
    <source>
        <dbReference type="Proteomes" id="UP001154240"/>
    </source>
</evidence>
<dbReference type="InterPro" id="IPR002781">
    <property type="entry name" value="TM_pro_TauE-like"/>
</dbReference>
<evidence type="ECO:0000256" key="3">
    <source>
        <dbReference type="ARBA" id="ARBA00022448"/>
    </source>
</evidence>
<dbReference type="Pfam" id="PF01925">
    <property type="entry name" value="TauE"/>
    <property type="match status" value="1"/>
</dbReference>
<protein>
    <recommendedName>
        <fullName evidence="8">Probable membrane transporter protein</fullName>
    </recommendedName>
</protein>
<keyword evidence="7 8" id="KW-0472">Membrane</keyword>
<dbReference type="PANTHER" id="PTHR30269:SF37">
    <property type="entry name" value="MEMBRANE TRANSPORTER PROTEIN"/>
    <property type="match status" value="1"/>
</dbReference>
<dbReference type="PANTHER" id="PTHR30269">
    <property type="entry name" value="TRANSMEMBRANE PROTEIN YFCA"/>
    <property type="match status" value="1"/>
</dbReference>
<evidence type="ECO:0000256" key="8">
    <source>
        <dbReference type="RuleBase" id="RU363041"/>
    </source>
</evidence>
<keyword evidence="3" id="KW-0813">Transport</keyword>
<name>A0A9X4MJ41_9BACT</name>
<comment type="subcellular location">
    <subcellularLocation>
        <location evidence="1 8">Cell membrane</location>
        <topology evidence="1 8">Multi-pass membrane protein</topology>
    </subcellularLocation>
</comment>
<feature type="transmembrane region" description="Helical" evidence="8">
    <location>
        <begin position="67"/>
        <end position="87"/>
    </location>
</feature>
<organism evidence="9 10">
    <name type="scientific">Thiovibrio frasassiensis</name>
    <dbReference type="NCBI Taxonomy" id="2984131"/>
    <lineage>
        <taxon>Bacteria</taxon>
        <taxon>Pseudomonadati</taxon>
        <taxon>Thermodesulfobacteriota</taxon>
        <taxon>Desulfobulbia</taxon>
        <taxon>Desulfobulbales</taxon>
        <taxon>Thiovibrionaceae</taxon>
        <taxon>Thiovibrio</taxon>
    </lineage>
</organism>
<reference evidence="9" key="1">
    <citation type="journal article" date="2022" name="bioRxiv">
        <title>Thiovibrio frasassiensisgen. nov., sp. nov., an autotrophic, elemental sulfur disproportionating bacterium isolated from sulfidic karst sediment, and proposal of Thiovibrionaceae fam. nov.</title>
        <authorList>
            <person name="Aronson H."/>
            <person name="Thomas C."/>
            <person name="Bhattacharyya M."/>
            <person name="Eckstein S."/>
            <person name="Jensen S."/>
            <person name="Barco R."/>
            <person name="Macalady J."/>
            <person name="Amend J."/>
        </authorList>
    </citation>
    <scope>NUCLEOTIDE SEQUENCE</scope>
    <source>
        <strain evidence="9">RS19-109</strain>
    </source>
</reference>
<reference evidence="9" key="2">
    <citation type="submission" date="2022-10" db="EMBL/GenBank/DDBJ databases">
        <authorList>
            <person name="Aronson H.S."/>
        </authorList>
    </citation>
    <scope>NUCLEOTIDE SEQUENCE</scope>
    <source>
        <strain evidence="9">RS19-109</strain>
    </source>
</reference>
<dbReference type="InterPro" id="IPR052017">
    <property type="entry name" value="TSUP"/>
</dbReference>
<evidence type="ECO:0000256" key="5">
    <source>
        <dbReference type="ARBA" id="ARBA00022692"/>
    </source>
</evidence>
<evidence type="ECO:0000256" key="7">
    <source>
        <dbReference type="ARBA" id="ARBA00023136"/>
    </source>
</evidence>
<keyword evidence="4 8" id="KW-1003">Cell membrane</keyword>
<keyword evidence="6 8" id="KW-1133">Transmembrane helix</keyword>
<feature type="transmembrane region" description="Helical" evidence="8">
    <location>
        <begin position="242"/>
        <end position="261"/>
    </location>
</feature>
<accession>A0A9X4MJ41</accession>
<evidence type="ECO:0000256" key="6">
    <source>
        <dbReference type="ARBA" id="ARBA00022989"/>
    </source>
</evidence>
<gene>
    <name evidence="9" type="ORF">OLX77_12065</name>
</gene>
<feature type="transmembrane region" description="Helical" evidence="8">
    <location>
        <begin position="176"/>
        <end position="200"/>
    </location>
</feature>
<comment type="caution">
    <text evidence="9">The sequence shown here is derived from an EMBL/GenBank/DDBJ whole genome shotgun (WGS) entry which is preliminary data.</text>
</comment>
<dbReference type="Proteomes" id="UP001154240">
    <property type="component" value="Unassembled WGS sequence"/>
</dbReference>
<evidence type="ECO:0000313" key="9">
    <source>
        <dbReference type="EMBL" id="MDG4476890.1"/>
    </source>
</evidence>
<evidence type="ECO:0000256" key="1">
    <source>
        <dbReference type="ARBA" id="ARBA00004651"/>
    </source>
</evidence>
<dbReference type="GO" id="GO:0005886">
    <property type="term" value="C:plasma membrane"/>
    <property type="evidence" value="ECO:0007669"/>
    <property type="project" value="UniProtKB-SubCell"/>
</dbReference>
<keyword evidence="10" id="KW-1185">Reference proteome</keyword>
<evidence type="ECO:0000256" key="4">
    <source>
        <dbReference type="ARBA" id="ARBA00022475"/>
    </source>
</evidence>